<feature type="compositionally biased region" description="Basic and acidic residues" evidence="4">
    <location>
        <begin position="176"/>
        <end position="190"/>
    </location>
</feature>
<dbReference type="GO" id="GO:0006139">
    <property type="term" value="P:nucleobase-containing compound metabolic process"/>
    <property type="evidence" value="ECO:0007669"/>
    <property type="project" value="InterPro"/>
</dbReference>
<evidence type="ECO:0000313" key="5">
    <source>
        <dbReference type="EMBL" id="CAG9318235.1"/>
    </source>
</evidence>
<evidence type="ECO:0000313" key="6">
    <source>
        <dbReference type="Proteomes" id="UP001162131"/>
    </source>
</evidence>
<dbReference type="SUPFAM" id="SSF52540">
    <property type="entry name" value="P-loop containing nucleoside triphosphate hydrolases"/>
    <property type="match status" value="1"/>
</dbReference>
<reference evidence="5" key="1">
    <citation type="submission" date="2021-09" db="EMBL/GenBank/DDBJ databases">
        <authorList>
            <consortium name="AG Swart"/>
            <person name="Singh M."/>
            <person name="Singh A."/>
            <person name="Seah K."/>
            <person name="Emmerich C."/>
        </authorList>
    </citation>
    <scope>NUCLEOTIDE SEQUENCE</scope>
    <source>
        <strain evidence="5">ATCC30299</strain>
    </source>
</reference>
<dbReference type="InterPro" id="IPR007858">
    <property type="entry name" value="Dpy-30_motif"/>
</dbReference>
<keyword evidence="6" id="KW-1185">Reference proteome</keyword>
<keyword evidence="2" id="KW-0547">Nucleotide-binding</keyword>
<proteinExistence type="predicted"/>
<dbReference type="GO" id="GO:0019205">
    <property type="term" value="F:nucleobase-containing compound kinase activity"/>
    <property type="evidence" value="ECO:0007669"/>
    <property type="project" value="InterPro"/>
</dbReference>
<dbReference type="EMBL" id="CAJZBQ010000020">
    <property type="protein sequence ID" value="CAG9318235.1"/>
    <property type="molecule type" value="Genomic_DNA"/>
</dbReference>
<feature type="compositionally biased region" description="Acidic residues" evidence="4">
    <location>
        <begin position="165"/>
        <end position="175"/>
    </location>
</feature>
<dbReference type="GO" id="GO:0005524">
    <property type="term" value="F:ATP binding"/>
    <property type="evidence" value="ECO:0007669"/>
    <property type="project" value="InterPro"/>
</dbReference>
<dbReference type="Gene3D" id="3.40.50.300">
    <property type="entry name" value="P-loop containing nucleotide triphosphate hydrolases"/>
    <property type="match status" value="1"/>
</dbReference>
<protein>
    <recommendedName>
        <fullName evidence="7">Adenylate kinase</fullName>
    </recommendedName>
</protein>
<dbReference type="InterPro" id="IPR000850">
    <property type="entry name" value="Adenylat/UMP-CMP_kin"/>
</dbReference>
<feature type="compositionally biased region" description="Basic and acidic residues" evidence="4">
    <location>
        <begin position="133"/>
        <end position="148"/>
    </location>
</feature>
<keyword evidence="3" id="KW-0418">Kinase</keyword>
<accession>A0AAU9IYM8</accession>
<dbReference type="Proteomes" id="UP001162131">
    <property type="component" value="Unassembled WGS sequence"/>
</dbReference>
<evidence type="ECO:0000256" key="1">
    <source>
        <dbReference type="ARBA" id="ARBA00022679"/>
    </source>
</evidence>
<dbReference type="PANTHER" id="PTHR23359">
    <property type="entry name" value="NUCLEOTIDE KINASE"/>
    <property type="match status" value="1"/>
</dbReference>
<dbReference type="Gene3D" id="1.20.890.10">
    <property type="entry name" value="cAMP-dependent protein kinase regulatory subunit, dimerization-anchoring domain"/>
    <property type="match status" value="1"/>
</dbReference>
<gene>
    <name evidence="5" type="ORF">BSTOLATCC_MIC20713</name>
</gene>
<sequence>MATFFINNINSHLGYTLIEELRNDDIIEKNPNVFYGTQDPKNQDPCPPGVSKVLNRNKPKTFLRNLLECDVIIYDLFTADLEEVEDKLKSLKGSTFNTNKTVVLISSVTVWGDTPPKKIEIPITEEEQSINIEESRRVLTPDITKENQSDEGIIEENEDEKKEEGEEGKEEEAKENEEKNNMKNKELEPEPKKKYKILPFEEADYQMRKAYPRYESWKRLENFVLAMNDKENIRAYVICSGIIYGQGEGVLAEHFLSAWLGEPDAIPYMPPGDNLVPTIHLVDLARSVKHLVEKVPINLYILAIDKTKNRSQKHIIEAIAKGIGNGKIETIDYREAAFEEWGEPLAIDLWMKPSATLGFNDQGFPLPFSWHCLEGIPENMLLLNEEFNEYRGLSALKIFITGPPASGKSHHGKKIAEFYNIPYINVGLLVQEILSSQSELGEIVRNKLADLKKHMIEEAEAKKKKNQELDYSKFNPRIPDDLLVEVFKWKLQSNLCRNRGFLLDGWPRKYDDAKRLFLQGTELNMKIYPQSIIVLKGANDVLIQRVKQLPETATAGTHFTDEGMKRRLAAYREANNNDKGNVTVQDFFTQHKSENLEIDCIMEENAAFDHIKNYIDKNRKVTNISLAETEEEPEKNFFQPSANLLSDPEASKSMPNVEKANKPDVEALLFVEQMKAREKELLEARSQPLRYYLMEHVIQHVTEGLFEICKKLPEDPVEYLAQFLYKKNEEFSKGT</sequence>
<dbReference type="SUPFAM" id="SSF51735">
    <property type="entry name" value="NAD(P)-binding Rossmann-fold domains"/>
    <property type="match status" value="1"/>
</dbReference>
<dbReference type="InterPro" id="IPR027417">
    <property type="entry name" value="P-loop_NTPase"/>
</dbReference>
<dbReference type="AlphaFoldDB" id="A0AAU9IYM8"/>
<organism evidence="5 6">
    <name type="scientific">Blepharisma stoltei</name>
    <dbReference type="NCBI Taxonomy" id="1481888"/>
    <lineage>
        <taxon>Eukaryota</taxon>
        <taxon>Sar</taxon>
        <taxon>Alveolata</taxon>
        <taxon>Ciliophora</taxon>
        <taxon>Postciliodesmatophora</taxon>
        <taxon>Heterotrichea</taxon>
        <taxon>Heterotrichida</taxon>
        <taxon>Blepharismidae</taxon>
        <taxon>Blepharisma</taxon>
    </lineage>
</organism>
<keyword evidence="1" id="KW-0808">Transferase</keyword>
<dbReference type="CDD" id="cd22967">
    <property type="entry name" value="DD_AK7"/>
    <property type="match status" value="1"/>
</dbReference>
<dbReference type="InterPro" id="IPR047499">
    <property type="entry name" value="DD_AK7"/>
</dbReference>
<evidence type="ECO:0000256" key="4">
    <source>
        <dbReference type="SAM" id="MobiDB-lite"/>
    </source>
</evidence>
<dbReference type="Gene3D" id="3.40.50.720">
    <property type="entry name" value="NAD(P)-binding Rossmann-like Domain"/>
    <property type="match status" value="1"/>
</dbReference>
<evidence type="ECO:0008006" key="7">
    <source>
        <dbReference type="Google" id="ProtNLM"/>
    </source>
</evidence>
<evidence type="ECO:0000256" key="3">
    <source>
        <dbReference type="ARBA" id="ARBA00022777"/>
    </source>
</evidence>
<feature type="region of interest" description="Disordered" evidence="4">
    <location>
        <begin position="132"/>
        <end position="190"/>
    </location>
</feature>
<name>A0AAU9IYM8_9CILI</name>
<dbReference type="InterPro" id="IPR036291">
    <property type="entry name" value="NAD(P)-bd_dom_sf"/>
</dbReference>
<dbReference type="Pfam" id="PF05186">
    <property type="entry name" value="Dpy-30"/>
    <property type="match status" value="1"/>
</dbReference>
<comment type="caution">
    <text evidence="5">The sequence shown here is derived from an EMBL/GenBank/DDBJ whole genome shotgun (WGS) entry which is preliminary data.</text>
</comment>
<evidence type="ECO:0000256" key="2">
    <source>
        <dbReference type="ARBA" id="ARBA00022741"/>
    </source>
</evidence>
<dbReference type="Pfam" id="PF00406">
    <property type="entry name" value="ADK"/>
    <property type="match status" value="1"/>
</dbReference>